<dbReference type="SMART" id="SM00407">
    <property type="entry name" value="IGc1"/>
    <property type="match status" value="1"/>
</dbReference>
<dbReference type="PROSITE" id="PS50835">
    <property type="entry name" value="IG_LIKE"/>
    <property type="match status" value="1"/>
</dbReference>
<protein>
    <submittedName>
        <fullName evidence="4">Immunoglobulin heavy constant delta</fullName>
    </submittedName>
</protein>
<dbReference type="GO" id="GO:0030890">
    <property type="term" value="P:positive regulation of B cell proliferation"/>
    <property type="evidence" value="ECO:0007669"/>
    <property type="project" value="Ensembl"/>
</dbReference>
<dbReference type="SUPFAM" id="SSF48726">
    <property type="entry name" value="Immunoglobulin"/>
    <property type="match status" value="2"/>
</dbReference>
<dbReference type="GO" id="GO:0009897">
    <property type="term" value="C:external side of plasma membrane"/>
    <property type="evidence" value="ECO:0007669"/>
    <property type="project" value="Ensembl"/>
</dbReference>
<organism evidence="4 5">
    <name type="scientific">Peromyscus maniculatus bairdii</name>
    <name type="common">Prairie deer mouse</name>
    <dbReference type="NCBI Taxonomy" id="230844"/>
    <lineage>
        <taxon>Eukaryota</taxon>
        <taxon>Metazoa</taxon>
        <taxon>Chordata</taxon>
        <taxon>Craniata</taxon>
        <taxon>Vertebrata</taxon>
        <taxon>Euteleostomi</taxon>
        <taxon>Mammalia</taxon>
        <taxon>Eutheria</taxon>
        <taxon>Euarchontoglires</taxon>
        <taxon>Glires</taxon>
        <taxon>Rodentia</taxon>
        <taxon>Myomorpha</taxon>
        <taxon>Muroidea</taxon>
        <taxon>Cricetidae</taxon>
        <taxon>Neotominae</taxon>
        <taxon>Peromyscus</taxon>
    </lineage>
</organism>
<evidence type="ECO:0000313" key="5">
    <source>
        <dbReference type="Proteomes" id="UP000694547"/>
    </source>
</evidence>
<evidence type="ECO:0000256" key="1">
    <source>
        <dbReference type="ARBA" id="ARBA00023319"/>
    </source>
</evidence>
<dbReference type="InterPro" id="IPR007110">
    <property type="entry name" value="Ig-like_dom"/>
</dbReference>
<evidence type="ECO:0000259" key="3">
    <source>
        <dbReference type="PROSITE" id="PS50835"/>
    </source>
</evidence>
<keyword evidence="2" id="KW-0812">Transmembrane</keyword>
<dbReference type="Ensembl" id="ENSPEMT00000042536.1">
    <property type="protein sequence ID" value="ENSPEMP00000030168.1"/>
    <property type="gene ID" value="ENSPEMG00000026195.1"/>
</dbReference>
<keyword evidence="5" id="KW-1185">Reference proteome</keyword>
<dbReference type="Gene3D" id="2.60.40.10">
    <property type="entry name" value="Immunoglobulins"/>
    <property type="match status" value="1"/>
</dbReference>
<keyword evidence="1" id="KW-0393">Immunoglobulin domain</keyword>
<feature type="domain" description="Ig-like" evidence="3">
    <location>
        <begin position="121"/>
        <end position="216"/>
    </location>
</feature>
<dbReference type="GO" id="GO:0050776">
    <property type="term" value="P:regulation of immune response"/>
    <property type="evidence" value="ECO:0007669"/>
    <property type="project" value="Ensembl"/>
</dbReference>
<dbReference type="PROSITE" id="PS00290">
    <property type="entry name" value="IG_MHC"/>
    <property type="match status" value="1"/>
</dbReference>
<reference evidence="4" key="3">
    <citation type="submission" date="2025-09" db="UniProtKB">
        <authorList>
            <consortium name="Ensembl"/>
        </authorList>
    </citation>
    <scope>IDENTIFICATION</scope>
</reference>
<dbReference type="GeneTree" id="ENSGT00940000166360"/>
<dbReference type="PANTHER" id="PTHR23411">
    <property type="entry name" value="TAPASIN"/>
    <property type="match status" value="1"/>
</dbReference>
<dbReference type="InterPro" id="IPR003006">
    <property type="entry name" value="Ig/MHC_CS"/>
</dbReference>
<feature type="transmembrane region" description="Helical" evidence="2">
    <location>
        <begin position="108"/>
        <end position="130"/>
    </location>
</feature>
<dbReference type="Pfam" id="PF07654">
    <property type="entry name" value="C1-set"/>
    <property type="match status" value="1"/>
</dbReference>
<feature type="transmembrane region" description="Helical" evidence="2">
    <location>
        <begin position="252"/>
        <end position="276"/>
    </location>
</feature>
<dbReference type="GO" id="GO:0016446">
    <property type="term" value="P:somatic hypermutation of immunoglobulin genes"/>
    <property type="evidence" value="ECO:0007669"/>
    <property type="project" value="Ensembl"/>
</dbReference>
<proteinExistence type="predicted"/>
<dbReference type="InterPro" id="IPR003597">
    <property type="entry name" value="Ig_C1-set"/>
</dbReference>
<dbReference type="InterPro" id="IPR013783">
    <property type="entry name" value="Ig-like_fold"/>
</dbReference>
<dbReference type="GO" id="GO:0016064">
    <property type="term" value="P:immunoglobulin mediated immune response"/>
    <property type="evidence" value="ECO:0007669"/>
    <property type="project" value="Ensembl"/>
</dbReference>
<reference evidence="4 5" key="1">
    <citation type="submission" date="2018-10" db="EMBL/GenBank/DDBJ databases">
        <title>Improved assembly of the deer mouse Peromyscus maniculatus genome.</title>
        <authorList>
            <person name="Lassance J.-M."/>
            <person name="Hoekstra H.E."/>
        </authorList>
    </citation>
    <scope>NUCLEOTIDE SEQUENCE [LARGE SCALE GENOMIC DNA]</scope>
</reference>
<sequence>MFLLSTECEASKEENSVGLVCLVIATEPLEIAWNQSSNYQTQRAFHYKKNNGNYISWLSLRTSELNSDHTCLIKNSKQKLEKTWSSERWGSSVLSQVPRYFQAKQDKIISFLSLLAGAIAPSNLSVNFLATPTHPEMSSWLICEVSGFFPQDIHLIWLKFQSKMNTSYFATAYPTQQPGGNTFQTWSVLRIPVPLRASLNTYTCVVEHEASQTKLNASKILDISGMVNTIPNLCVGEEQSNNYMDLDEETSLWPTLCTFVALFLLTLLYSGFVTFIKVGLPPPSQPSLVVACKMPSQGHPETLQHFWSGWDRAGRHTRN</sequence>
<dbReference type="Proteomes" id="UP000694547">
    <property type="component" value="Chromosome 14"/>
</dbReference>
<keyword evidence="2" id="KW-1133">Transmembrane helix</keyword>
<accession>A0A8C8UEL7</accession>
<name>A0A8C8UEL7_PERMB</name>
<keyword evidence="2" id="KW-0472">Membrane</keyword>
<evidence type="ECO:0000256" key="2">
    <source>
        <dbReference type="SAM" id="Phobius"/>
    </source>
</evidence>
<dbReference type="GO" id="GO:0019815">
    <property type="term" value="C:B cell receptor complex"/>
    <property type="evidence" value="ECO:0007669"/>
    <property type="project" value="Ensembl"/>
</dbReference>
<evidence type="ECO:0000313" key="4">
    <source>
        <dbReference type="Ensembl" id="ENSPEMP00000030168.1"/>
    </source>
</evidence>
<dbReference type="GO" id="GO:0003823">
    <property type="term" value="F:antigen binding"/>
    <property type="evidence" value="ECO:0007669"/>
    <property type="project" value="Ensembl"/>
</dbReference>
<dbReference type="GO" id="GO:0042100">
    <property type="term" value="P:B cell proliferation"/>
    <property type="evidence" value="ECO:0007669"/>
    <property type="project" value="Ensembl"/>
</dbReference>
<dbReference type="InterPro" id="IPR050380">
    <property type="entry name" value="Immune_Resp_Modulators"/>
</dbReference>
<dbReference type="InterPro" id="IPR036179">
    <property type="entry name" value="Ig-like_dom_sf"/>
</dbReference>
<dbReference type="AlphaFoldDB" id="A0A8C8UEL7"/>
<reference evidence="4" key="2">
    <citation type="submission" date="2025-08" db="UniProtKB">
        <authorList>
            <consortium name="Ensembl"/>
        </authorList>
    </citation>
    <scope>IDENTIFICATION</scope>
</reference>